<comment type="caution">
    <text evidence="1">The sequence shown here is derived from an EMBL/GenBank/DDBJ whole genome shotgun (WGS) entry which is preliminary data.</text>
</comment>
<evidence type="ECO:0000313" key="1">
    <source>
        <dbReference type="EMBL" id="KAE9543524.1"/>
    </source>
</evidence>
<evidence type="ECO:0000313" key="2">
    <source>
        <dbReference type="Proteomes" id="UP000475862"/>
    </source>
</evidence>
<dbReference type="AlphaFoldDB" id="A0A6G0U370"/>
<dbReference type="Proteomes" id="UP000475862">
    <property type="component" value="Unassembled WGS sequence"/>
</dbReference>
<protein>
    <submittedName>
        <fullName evidence="1">Uncharacterized protein</fullName>
    </submittedName>
</protein>
<name>A0A6G0U370_APHGL</name>
<sequence>MGITCTSYNIRFTLYKLHIVFGNSLKLILGFPSSTLRFGETILEKCDNFESSSSVNCTAPLLPDNKSCFTEVFNWSFRFLAKSKVLTTSLNFDAASTLRFSRFLILCSMINIVFCMRSSLEVMFAWDREKSDGRWRHDAVQNERVRDTRDFHDFTTHGPTIGGIATDENTKRRRYCYYSINHWRKCRDNEKLQKKKKKKKNGRLVIMYYDILFTRERCAVTGE</sequence>
<gene>
    <name evidence="1" type="ORF">AGLY_002324</name>
</gene>
<keyword evidence="2" id="KW-1185">Reference proteome</keyword>
<dbReference type="EMBL" id="VYZN01000008">
    <property type="protein sequence ID" value="KAE9543524.1"/>
    <property type="molecule type" value="Genomic_DNA"/>
</dbReference>
<proteinExistence type="predicted"/>
<accession>A0A6G0U370</accession>
<reference evidence="1 2" key="1">
    <citation type="submission" date="2019-08" db="EMBL/GenBank/DDBJ databases">
        <title>The genome of the soybean aphid Biotype 1, its phylome, world population structure and adaptation to the North American continent.</title>
        <authorList>
            <person name="Giordano R."/>
            <person name="Donthu R.K."/>
            <person name="Hernandez A.G."/>
            <person name="Wright C.L."/>
            <person name="Zimin A.V."/>
        </authorList>
    </citation>
    <scope>NUCLEOTIDE SEQUENCE [LARGE SCALE GENOMIC DNA]</scope>
    <source>
        <tissue evidence="1">Whole aphids</tissue>
    </source>
</reference>
<organism evidence="1 2">
    <name type="scientific">Aphis glycines</name>
    <name type="common">Soybean aphid</name>
    <dbReference type="NCBI Taxonomy" id="307491"/>
    <lineage>
        <taxon>Eukaryota</taxon>
        <taxon>Metazoa</taxon>
        <taxon>Ecdysozoa</taxon>
        <taxon>Arthropoda</taxon>
        <taxon>Hexapoda</taxon>
        <taxon>Insecta</taxon>
        <taxon>Pterygota</taxon>
        <taxon>Neoptera</taxon>
        <taxon>Paraneoptera</taxon>
        <taxon>Hemiptera</taxon>
        <taxon>Sternorrhyncha</taxon>
        <taxon>Aphidomorpha</taxon>
        <taxon>Aphidoidea</taxon>
        <taxon>Aphididae</taxon>
        <taxon>Aphidini</taxon>
        <taxon>Aphis</taxon>
        <taxon>Aphis</taxon>
    </lineage>
</organism>